<keyword evidence="2" id="KW-1185">Reference proteome</keyword>
<proteinExistence type="predicted"/>
<protein>
    <submittedName>
        <fullName evidence="1">Uncharacterized protein</fullName>
    </submittedName>
</protein>
<reference evidence="1 2" key="1">
    <citation type="submission" date="2020-02" db="EMBL/GenBank/DDBJ databases">
        <title>Draft genome sequence of Haematococcus lacustris strain NIES-144.</title>
        <authorList>
            <person name="Morimoto D."/>
            <person name="Nakagawa S."/>
            <person name="Yoshida T."/>
            <person name="Sawayama S."/>
        </authorList>
    </citation>
    <scope>NUCLEOTIDE SEQUENCE [LARGE SCALE GENOMIC DNA]</scope>
    <source>
        <strain evidence="1 2">NIES-144</strain>
    </source>
</reference>
<gene>
    <name evidence="1" type="ORF">HaLaN_19012</name>
</gene>
<name>A0A699ZKV2_HAELA</name>
<sequence>MEKAGSHDLQGDFGAWLCHAKSCSSHTRLAAWRQKSSTGASQWTTSQHAKLLEPARRGSLMQMRHEGCKTQTMNVGWPGRALPCGLRLGRVVSSLPSLRC</sequence>
<organism evidence="1 2">
    <name type="scientific">Haematococcus lacustris</name>
    <name type="common">Green alga</name>
    <name type="synonym">Haematococcus pluvialis</name>
    <dbReference type="NCBI Taxonomy" id="44745"/>
    <lineage>
        <taxon>Eukaryota</taxon>
        <taxon>Viridiplantae</taxon>
        <taxon>Chlorophyta</taxon>
        <taxon>core chlorophytes</taxon>
        <taxon>Chlorophyceae</taxon>
        <taxon>CS clade</taxon>
        <taxon>Chlamydomonadales</taxon>
        <taxon>Haematococcaceae</taxon>
        <taxon>Haematococcus</taxon>
    </lineage>
</organism>
<accession>A0A699ZKV2</accession>
<dbReference type="EMBL" id="BLLF01001876">
    <property type="protein sequence ID" value="GFH21660.1"/>
    <property type="molecule type" value="Genomic_DNA"/>
</dbReference>
<dbReference type="AlphaFoldDB" id="A0A699ZKV2"/>
<dbReference type="Proteomes" id="UP000485058">
    <property type="component" value="Unassembled WGS sequence"/>
</dbReference>
<evidence type="ECO:0000313" key="1">
    <source>
        <dbReference type="EMBL" id="GFH21660.1"/>
    </source>
</evidence>
<evidence type="ECO:0000313" key="2">
    <source>
        <dbReference type="Proteomes" id="UP000485058"/>
    </source>
</evidence>
<comment type="caution">
    <text evidence="1">The sequence shown here is derived from an EMBL/GenBank/DDBJ whole genome shotgun (WGS) entry which is preliminary data.</text>
</comment>